<name>A0A3E1NKW6_9BACT</name>
<dbReference type="Proteomes" id="UP000261284">
    <property type="component" value="Unassembled WGS sequence"/>
</dbReference>
<reference evidence="2 3" key="1">
    <citation type="submission" date="2018-08" db="EMBL/GenBank/DDBJ databases">
        <title>Chitinophagaceae sp. K23C18032701, a novel bacterium isolated from forest soil.</title>
        <authorList>
            <person name="Wang C."/>
        </authorList>
    </citation>
    <scope>NUCLEOTIDE SEQUENCE [LARGE SCALE GENOMIC DNA]</scope>
    <source>
        <strain evidence="2 3">K23C18032701</strain>
    </source>
</reference>
<evidence type="ECO:0000313" key="2">
    <source>
        <dbReference type="EMBL" id="RFM28562.1"/>
    </source>
</evidence>
<sequence>MVTFWHFNCCLNPKNRYMKRNYLLTGLCALLLCAFAACSTVKGLTNADKKGFTGTWTLSNISFDGIPANTKFKATVFDDVSYTCLSNSTWTLPGNGNGSYSVSSSDAECNPGVRNIVWSVEKAGNVSYFQFKHAEGGVKPKNITTGYRMEVSAVTATTLTLRSPINFEGNTVYIIYNFVK</sequence>
<comment type="caution">
    <text evidence="2">The sequence shown here is derived from an EMBL/GenBank/DDBJ whole genome shotgun (WGS) entry which is preliminary data.</text>
</comment>
<proteinExistence type="predicted"/>
<accession>A0A3E1NKW6</accession>
<dbReference type="AlphaFoldDB" id="A0A3E1NKW6"/>
<organism evidence="2 3">
    <name type="scientific">Deminuibacter soli</name>
    <dbReference type="NCBI Taxonomy" id="2291815"/>
    <lineage>
        <taxon>Bacteria</taxon>
        <taxon>Pseudomonadati</taxon>
        <taxon>Bacteroidota</taxon>
        <taxon>Chitinophagia</taxon>
        <taxon>Chitinophagales</taxon>
        <taxon>Chitinophagaceae</taxon>
        <taxon>Deminuibacter</taxon>
    </lineage>
</organism>
<evidence type="ECO:0000256" key="1">
    <source>
        <dbReference type="SAM" id="SignalP"/>
    </source>
</evidence>
<keyword evidence="1" id="KW-0732">Signal</keyword>
<keyword evidence="3" id="KW-1185">Reference proteome</keyword>
<protein>
    <submittedName>
        <fullName evidence="2">Uncharacterized protein</fullName>
    </submittedName>
</protein>
<gene>
    <name evidence="2" type="ORF">DXN05_07105</name>
</gene>
<feature type="chain" id="PRO_5017634597" evidence="1">
    <location>
        <begin position="37"/>
        <end position="180"/>
    </location>
</feature>
<feature type="signal peptide" evidence="1">
    <location>
        <begin position="1"/>
        <end position="36"/>
    </location>
</feature>
<dbReference type="EMBL" id="QTJU01000002">
    <property type="protein sequence ID" value="RFM28562.1"/>
    <property type="molecule type" value="Genomic_DNA"/>
</dbReference>
<evidence type="ECO:0000313" key="3">
    <source>
        <dbReference type="Proteomes" id="UP000261284"/>
    </source>
</evidence>